<evidence type="ECO:0000256" key="1">
    <source>
        <dbReference type="ARBA" id="ARBA00023015"/>
    </source>
</evidence>
<dbReference type="InterPro" id="IPR009057">
    <property type="entry name" value="Homeodomain-like_sf"/>
</dbReference>
<reference evidence="6" key="1">
    <citation type="submission" date="2016-11" db="EMBL/GenBank/DDBJ databases">
        <authorList>
            <person name="Varghese N."/>
            <person name="Submissions S."/>
        </authorList>
    </citation>
    <scope>NUCLEOTIDE SEQUENCE [LARGE SCALE GENOMIC DNA]</scope>
    <source>
        <strain evidence="6">DSM 6637</strain>
    </source>
</reference>
<sequence>MIAPQNPASARLDQLVRAEPLPAALRRTAIRPGRGSYAPFTHLLLLDHGEIGIETAESARQIEGPAAAILPPGESLLLQLGPGCGGWLLGMAPSMWAAAVGVRAESEFLVPIGTQLLIAPGLSEATAPDPFLLAERIGDELSRSAVGAQMAVLACLRLILLDIWRGSDIQTGLVGRGNEIHVLQAFRRLVELHFRSRLGVRDYAGLLGVSYERLHRICRRNLQRSPLQLIHRRMMREAADWLERSGRSVQQIAHLLGFHDSAEFSHFFKRNSGLSPSAYRQQVRNQSTASRPATTSFADWP</sequence>
<dbReference type="GO" id="GO:0043565">
    <property type="term" value="F:sequence-specific DNA binding"/>
    <property type="evidence" value="ECO:0007669"/>
    <property type="project" value="InterPro"/>
</dbReference>
<dbReference type="Gene3D" id="1.10.10.60">
    <property type="entry name" value="Homeodomain-like"/>
    <property type="match status" value="1"/>
</dbReference>
<accession>A0A1M7JIJ2</accession>
<evidence type="ECO:0000313" key="6">
    <source>
        <dbReference type="Proteomes" id="UP000184444"/>
    </source>
</evidence>
<organism evidence="5 6">
    <name type="scientific">Paracoccus solventivorans</name>
    <dbReference type="NCBI Taxonomy" id="53463"/>
    <lineage>
        <taxon>Bacteria</taxon>
        <taxon>Pseudomonadati</taxon>
        <taxon>Pseudomonadota</taxon>
        <taxon>Alphaproteobacteria</taxon>
        <taxon>Rhodobacterales</taxon>
        <taxon>Paracoccaceae</taxon>
        <taxon>Paracoccus</taxon>
    </lineage>
</organism>
<gene>
    <name evidence="5" type="ORF">SAMN05444389_11225</name>
</gene>
<keyword evidence="2 5" id="KW-0238">DNA-binding</keyword>
<dbReference type="Pfam" id="PF12833">
    <property type="entry name" value="HTH_18"/>
    <property type="match status" value="1"/>
</dbReference>
<dbReference type="RefSeq" id="WP_073068321.1">
    <property type="nucleotide sequence ID" value="NZ_FRCK01000012.1"/>
</dbReference>
<keyword evidence="6" id="KW-1185">Reference proteome</keyword>
<proteinExistence type="predicted"/>
<dbReference type="InterPro" id="IPR018060">
    <property type="entry name" value="HTH_AraC"/>
</dbReference>
<feature type="domain" description="HTH araC/xylS-type" evidence="4">
    <location>
        <begin position="184"/>
        <end position="282"/>
    </location>
</feature>
<dbReference type="GO" id="GO:0003700">
    <property type="term" value="F:DNA-binding transcription factor activity"/>
    <property type="evidence" value="ECO:0007669"/>
    <property type="project" value="InterPro"/>
</dbReference>
<dbReference type="SMART" id="SM00342">
    <property type="entry name" value="HTH_ARAC"/>
    <property type="match status" value="1"/>
</dbReference>
<evidence type="ECO:0000313" key="5">
    <source>
        <dbReference type="EMBL" id="SHM52721.1"/>
    </source>
</evidence>
<dbReference type="Proteomes" id="UP000184444">
    <property type="component" value="Unassembled WGS sequence"/>
</dbReference>
<evidence type="ECO:0000259" key="4">
    <source>
        <dbReference type="PROSITE" id="PS01124"/>
    </source>
</evidence>
<name>A0A1M7JIJ2_9RHOB</name>
<dbReference type="PANTHER" id="PTHR43280:SF32">
    <property type="entry name" value="TRANSCRIPTIONAL REGULATORY PROTEIN"/>
    <property type="match status" value="1"/>
</dbReference>
<evidence type="ECO:0000256" key="2">
    <source>
        <dbReference type="ARBA" id="ARBA00023125"/>
    </source>
</evidence>
<protein>
    <submittedName>
        <fullName evidence="5">AraC-type DNA-binding protein</fullName>
    </submittedName>
</protein>
<evidence type="ECO:0000256" key="3">
    <source>
        <dbReference type="ARBA" id="ARBA00023163"/>
    </source>
</evidence>
<dbReference type="SUPFAM" id="SSF46689">
    <property type="entry name" value="Homeodomain-like"/>
    <property type="match status" value="1"/>
</dbReference>
<dbReference type="STRING" id="53463.SAMN05444389_11225"/>
<keyword evidence="3" id="KW-0804">Transcription</keyword>
<dbReference type="PROSITE" id="PS01124">
    <property type="entry name" value="HTH_ARAC_FAMILY_2"/>
    <property type="match status" value="1"/>
</dbReference>
<keyword evidence="1" id="KW-0805">Transcription regulation</keyword>
<dbReference type="EMBL" id="FRCK01000012">
    <property type="protein sequence ID" value="SHM52721.1"/>
    <property type="molecule type" value="Genomic_DNA"/>
</dbReference>
<dbReference type="AlphaFoldDB" id="A0A1M7JIJ2"/>
<dbReference type="OrthoDB" id="186587at2"/>
<dbReference type="PANTHER" id="PTHR43280">
    <property type="entry name" value="ARAC-FAMILY TRANSCRIPTIONAL REGULATOR"/>
    <property type="match status" value="1"/>
</dbReference>
<dbReference type="PRINTS" id="PR00032">
    <property type="entry name" value="HTHARAC"/>
</dbReference>
<dbReference type="InterPro" id="IPR020449">
    <property type="entry name" value="Tscrpt_reg_AraC-type_HTH"/>
</dbReference>